<dbReference type="EMBL" id="CAMXCT020002369">
    <property type="protein sequence ID" value="CAL1151073.1"/>
    <property type="molecule type" value="Genomic_DNA"/>
</dbReference>
<feature type="compositionally biased region" description="Polar residues" evidence="2">
    <location>
        <begin position="308"/>
        <end position="317"/>
    </location>
</feature>
<dbReference type="SUPFAM" id="SSF51445">
    <property type="entry name" value="(Trans)glycosidases"/>
    <property type="match status" value="1"/>
</dbReference>
<dbReference type="GO" id="GO:0018279">
    <property type="term" value="P:protein N-linked glycosylation via asparagine"/>
    <property type="evidence" value="ECO:0007669"/>
    <property type="project" value="TreeGrafter"/>
</dbReference>
<dbReference type="SMART" id="SM00768">
    <property type="entry name" value="X8"/>
    <property type="match status" value="1"/>
</dbReference>
<dbReference type="Proteomes" id="UP001152797">
    <property type="component" value="Unassembled WGS sequence"/>
</dbReference>
<feature type="non-terminal residue" evidence="5">
    <location>
        <position position="1219"/>
    </location>
</feature>
<feature type="region of interest" description="Disordered" evidence="2">
    <location>
        <begin position="289"/>
        <end position="320"/>
    </location>
</feature>
<dbReference type="GO" id="GO:0005783">
    <property type="term" value="C:endoplasmic reticulum"/>
    <property type="evidence" value="ECO:0007669"/>
    <property type="project" value="TreeGrafter"/>
</dbReference>
<evidence type="ECO:0000313" key="7">
    <source>
        <dbReference type="Proteomes" id="UP001152797"/>
    </source>
</evidence>
<dbReference type="GO" id="GO:0051082">
    <property type="term" value="F:unfolded protein binding"/>
    <property type="evidence" value="ECO:0007669"/>
    <property type="project" value="TreeGrafter"/>
</dbReference>
<organism evidence="5">
    <name type="scientific">Cladocopium goreaui</name>
    <dbReference type="NCBI Taxonomy" id="2562237"/>
    <lineage>
        <taxon>Eukaryota</taxon>
        <taxon>Sar</taxon>
        <taxon>Alveolata</taxon>
        <taxon>Dinophyceae</taxon>
        <taxon>Suessiales</taxon>
        <taxon>Symbiodiniaceae</taxon>
        <taxon>Cladocopium</taxon>
    </lineage>
</organism>
<evidence type="ECO:0000259" key="4">
    <source>
        <dbReference type="SMART" id="SM00768"/>
    </source>
</evidence>
<dbReference type="OrthoDB" id="421038at2759"/>
<evidence type="ECO:0000256" key="3">
    <source>
        <dbReference type="SAM" id="SignalP"/>
    </source>
</evidence>
<dbReference type="PANTHER" id="PTHR11226">
    <property type="entry name" value="UDP-GLUCOSE GLYCOPROTEIN:GLUCOSYLTRANSFERASE"/>
    <property type="match status" value="1"/>
</dbReference>
<name>A0A9P1G2L2_9DINO</name>
<feature type="domain" description="X8" evidence="4">
    <location>
        <begin position="826"/>
        <end position="892"/>
    </location>
</feature>
<reference evidence="6" key="2">
    <citation type="submission" date="2024-04" db="EMBL/GenBank/DDBJ databases">
        <authorList>
            <person name="Chen Y."/>
            <person name="Shah S."/>
            <person name="Dougan E. K."/>
            <person name="Thang M."/>
            <person name="Chan C."/>
        </authorList>
    </citation>
    <scope>NUCLEOTIDE SEQUENCE [LARGE SCALE GENOMIC DNA]</scope>
</reference>
<keyword evidence="1 3" id="KW-0732">Signal</keyword>
<reference evidence="5" key="1">
    <citation type="submission" date="2022-10" db="EMBL/GenBank/DDBJ databases">
        <authorList>
            <person name="Chen Y."/>
            <person name="Dougan E. K."/>
            <person name="Chan C."/>
            <person name="Rhodes N."/>
            <person name="Thang M."/>
        </authorList>
    </citation>
    <scope>NUCLEOTIDE SEQUENCE</scope>
</reference>
<dbReference type="AlphaFoldDB" id="A0A9P1G2L2"/>
<protein>
    <recommendedName>
        <fullName evidence="4">X8 domain-containing protein</fullName>
    </recommendedName>
</protein>
<keyword evidence="7" id="KW-1185">Reference proteome</keyword>
<feature type="chain" id="PRO_5043272549" description="X8 domain-containing protein" evidence="3">
    <location>
        <begin position="31"/>
        <end position="1219"/>
    </location>
</feature>
<sequence>DQHAAQLSSLSTMLRRVFLLSLQLIACRVALEVEVSVEAAWPAASLAAELLEGLSQLDRGAAFLRSLAEAPKFGRAATPQVSTLQVDVEKAEFQQRAVEIAEQLLCCQGQSIYGRLLSLRARHAFASAVVEAARGMERADRAALEEQNLLNPQSCVAKKWRNWQIWCSKTASPPRVSVERQDKADREATRRGYEYQPIEAGYSPDNEGTSSAGILLGFAAAACFFYERMDRGKVHDVGILSTCRGKDCRFDCSAGKDEWEAKWSASKKLYCCGMTCLAKSVKADAHNSHVQLESRGPSTAKAHRITGKSHSVAGNTRTSTSVTTVTTTTVTVTVSSTGTIPATTMMKLSGGDLLRNAQKDPTFSGQQIHQPSILKGISYCPVPVKSVMSLKSDDWMTDLAKPLWSAAGRGDLEVMHSLGANAVRLYGNNPELQHGDFLDEAQKNALHVIPGMSDFPYTQDPDQNCIATEFNCFSQVKKQYSQNLKNGFLKNGQYHPALSYFILINEPDLKVPTTADSVPEDSQKLARAIISAFDAVLDAEQDAGVHGPFINFTATFSYAICSVCPKSHGLPALGQMLLVEDAMMHPEKYGYKPRHFLYAAYLRRWVNSFNTANEAADLHRTFFSHYEKSFSVTPVFIGEYHKPGGPVLQEVQQILQLADQMPLFLGINFFEFQVSCWKGGSEMQFGLFGLGGYPIGKFSYADGSKYTSWCLSPEVVSGTLLPEALAAAYGGHSPSVAQLCLPQAETVPISTLGYNLIVGLKDTNKTAAFISRVAGHLGYDVIHPDGLHEFAKVYMHGNSGKGYQFDDLMKDLQFSDSDWLHRSSDARCVADRNASQSAVEKAITWGCGKLAQAGRCDWVFSRYYKSVHKDANALEQCNFGGAADSVLEICGYADLGDPKSASKLLHAIWKAADLLQASGKVARVIFRHATPAGSPPRALLGGFGLELMTRSADEVAKSTDNDTEAGHESFHGIDISKIAKNFPSGSSALCQLRSDLVAEAETPPLPWELTRLGARAAWRAKQMAENSDALQGLRSMGEVAQDYPSGWARALSAGDANAAHARELMAFAEDIKVSDSLQVNGWKVPLKQRGILPLLRASLPLFRAVELLASSGLSQSLALELLRDAQAGGKPPSKVDTGDPRLGHEAVAFDLGGKLVVGAGLLMNLCNLKHLKFIQKVQGRKKGATARLTIAPPHQVTIRPREIAGAEKQATSCTLAALR</sequence>
<dbReference type="GO" id="GO:0036503">
    <property type="term" value="P:ERAD pathway"/>
    <property type="evidence" value="ECO:0007669"/>
    <property type="project" value="TreeGrafter"/>
</dbReference>
<proteinExistence type="predicted"/>
<comment type="caution">
    <text evidence="5">The sequence shown here is derived from an EMBL/GenBank/DDBJ whole genome shotgun (WGS) entry which is preliminary data.</text>
</comment>
<evidence type="ECO:0000256" key="2">
    <source>
        <dbReference type="SAM" id="MobiDB-lite"/>
    </source>
</evidence>
<dbReference type="PANTHER" id="PTHR11226:SF0">
    <property type="entry name" value="UDP-GLUCOSE:GLYCOPROTEIN GLUCOSYLTRANSFERASE"/>
    <property type="match status" value="1"/>
</dbReference>
<dbReference type="InterPro" id="IPR012946">
    <property type="entry name" value="X8"/>
</dbReference>
<evidence type="ECO:0000313" key="6">
    <source>
        <dbReference type="EMBL" id="CAL1151073.1"/>
    </source>
</evidence>
<accession>A0A9P1G2L2</accession>
<dbReference type="EMBL" id="CAMXCT030002369">
    <property type="protein sequence ID" value="CAL4785010.1"/>
    <property type="molecule type" value="Genomic_DNA"/>
</dbReference>
<feature type="signal peptide" evidence="3">
    <location>
        <begin position="1"/>
        <end position="30"/>
    </location>
</feature>
<dbReference type="EMBL" id="CAMXCT010002369">
    <property type="protein sequence ID" value="CAI3997698.1"/>
    <property type="molecule type" value="Genomic_DNA"/>
</dbReference>
<gene>
    <name evidence="5" type="ORF">C1SCF055_LOCUS24055</name>
</gene>
<evidence type="ECO:0000256" key="1">
    <source>
        <dbReference type="ARBA" id="ARBA00022729"/>
    </source>
</evidence>
<dbReference type="Gene3D" id="3.20.20.80">
    <property type="entry name" value="Glycosidases"/>
    <property type="match status" value="1"/>
</dbReference>
<dbReference type="GO" id="GO:0003980">
    <property type="term" value="F:UDP-glucose:glycoprotein glucosyltransferase activity"/>
    <property type="evidence" value="ECO:0007669"/>
    <property type="project" value="InterPro"/>
</dbReference>
<evidence type="ECO:0000313" key="5">
    <source>
        <dbReference type="EMBL" id="CAI3997698.1"/>
    </source>
</evidence>
<dbReference type="InterPro" id="IPR009448">
    <property type="entry name" value="UDP-g_GGtrans"/>
</dbReference>
<dbReference type="InterPro" id="IPR017853">
    <property type="entry name" value="GH"/>
</dbReference>